<accession>A0A167NW37</accession>
<name>A0A167NW37_CALVF</name>
<gene>
    <name evidence="1" type="ORF">CALVIDRAFT_55793</name>
</gene>
<proteinExistence type="predicted"/>
<evidence type="ECO:0000313" key="1">
    <source>
        <dbReference type="EMBL" id="KZO98147.1"/>
    </source>
</evidence>
<dbReference type="AlphaFoldDB" id="A0A167NW37"/>
<dbReference type="Proteomes" id="UP000076738">
    <property type="component" value="Unassembled WGS sequence"/>
</dbReference>
<organism evidence="1 2">
    <name type="scientific">Calocera viscosa (strain TUFC12733)</name>
    <dbReference type="NCBI Taxonomy" id="1330018"/>
    <lineage>
        <taxon>Eukaryota</taxon>
        <taxon>Fungi</taxon>
        <taxon>Dikarya</taxon>
        <taxon>Basidiomycota</taxon>
        <taxon>Agaricomycotina</taxon>
        <taxon>Dacrymycetes</taxon>
        <taxon>Dacrymycetales</taxon>
        <taxon>Dacrymycetaceae</taxon>
        <taxon>Calocera</taxon>
    </lineage>
</organism>
<keyword evidence="2" id="KW-1185">Reference proteome</keyword>
<sequence length="70" mass="8058">MRQARGTAISFSQISGKCTSGLGPWIFSISHLITSHYRSHRRVVAKDRRIYHGEVHLLYMTETLSIEITR</sequence>
<dbReference type="EMBL" id="KV417277">
    <property type="protein sequence ID" value="KZO98147.1"/>
    <property type="molecule type" value="Genomic_DNA"/>
</dbReference>
<reference evidence="1 2" key="1">
    <citation type="journal article" date="2016" name="Mol. Biol. Evol.">
        <title>Comparative Genomics of Early-Diverging Mushroom-Forming Fungi Provides Insights into the Origins of Lignocellulose Decay Capabilities.</title>
        <authorList>
            <person name="Nagy L.G."/>
            <person name="Riley R."/>
            <person name="Tritt A."/>
            <person name="Adam C."/>
            <person name="Daum C."/>
            <person name="Floudas D."/>
            <person name="Sun H."/>
            <person name="Yadav J.S."/>
            <person name="Pangilinan J."/>
            <person name="Larsson K.H."/>
            <person name="Matsuura K."/>
            <person name="Barry K."/>
            <person name="Labutti K."/>
            <person name="Kuo R."/>
            <person name="Ohm R.A."/>
            <person name="Bhattacharya S.S."/>
            <person name="Shirouzu T."/>
            <person name="Yoshinaga Y."/>
            <person name="Martin F.M."/>
            <person name="Grigoriev I.V."/>
            <person name="Hibbett D.S."/>
        </authorList>
    </citation>
    <scope>NUCLEOTIDE SEQUENCE [LARGE SCALE GENOMIC DNA]</scope>
    <source>
        <strain evidence="1 2">TUFC12733</strain>
    </source>
</reference>
<evidence type="ECO:0000313" key="2">
    <source>
        <dbReference type="Proteomes" id="UP000076738"/>
    </source>
</evidence>
<protein>
    <submittedName>
        <fullName evidence="1">Uncharacterized protein</fullName>
    </submittedName>
</protein>